<dbReference type="InterPro" id="IPR007492">
    <property type="entry name" value="LytTR_DNA-bd_dom"/>
</dbReference>
<dbReference type="PANTHER" id="PTHR37299">
    <property type="entry name" value="TRANSCRIPTIONAL REGULATOR-RELATED"/>
    <property type="match status" value="1"/>
</dbReference>
<dbReference type="PROSITE" id="PS50110">
    <property type="entry name" value="RESPONSE_REGULATORY"/>
    <property type="match status" value="1"/>
</dbReference>
<dbReference type="Proteomes" id="UP001596161">
    <property type="component" value="Unassembled WGS sequence"/>
</dbReference>
<dbReference type="Pfam" id="PF00072">
    <property type="entry name" value="Response_reg"/>
    <property type="match status" value="1"/>
</dbReference>
<evidence type="ECO:0000313" key="5">
    <source>
        <dbReference type="Proteomes" id="UP001596161"/>
    </source>
</evidence>
<dbReference type="RefSeq" id="WP_378015827.1">
    <property type="nucleotide sequence ID" value="NZ_JBHSKT010000001.1"/>
</dbReference>
<dbReference type="EMBL" id="JBHSKT010000001">
    <property type="protein sequence ID" value="MFC5269451.1"/>
    <property type="molecule type" value="Genomic_DNA"/>
</dbReference>
<dbReference type="InterPro" id="IPR001789">
    <property type="entry name" value="Sig_transdc_resp-reg_receiver"/>
</dbReference>
<dbReference type="SMART" id="SM00850">
    <property type="entry name" value="LytTR"/>
    <property type="match status" value="1"/>
</dbReference>
<dbReference type="PANTHER" id="PTHR37299:SF1">
    <property type="entry name" value="STAGE 0 SPORULATION PROTEIN A HOMOLOG"/>
    <property type="match status" value="1"/>
</dbReference>
<keyword evidence="5" id="KW-1185">Reference proteome</keyword>
<organism evidence="4 5">
    <name type="scientific">Adhaeribacter terreus</name>
    <dbReference type="NCBI Taxonomy" id="529703"/>
    <lineage>
        <taxon>Bacteria</taxon>
        <taxon>Pseudomonadati</taxon>
        <taxon>Bacteroidota</taxon>
        <taxon>Cytophagia</taxon>
        <taxon>Cytophagales</taxon>
        <taxon>Hymenobacteraceae</taxon>
        <taxon>Adhaeribacter</taxon>
    </lineage>
</organism>
<dbReference type="InterPro" id="IPR046947">
    <property type="entry name" value="LytR-like"/>
</dbReference>
<dbReference type="SUPFAM" id="SSF52172">
    <property type="entry name" value="CheY-like"/>
    <property type="match status" value="1"/>
</dbReference>
<keyword evidence="1" id="KW-0597">Phosphoprotein</keyword>
<dbReference type="Pfam" id="PF04397">
    <property type="entry name" value="LytTR"/>
    <property type="match status" value="1"/>
</dbReference>
<proteinExistence type="predicted"/>
<evidence type="ECO:0000259" key="3">
    <source>
        <dbReference type="PROSITE" id="PS50930"/>
    </source>
</evidence>
<evidence type="ECO:0000313" key="4">
    <source>
        <dbReference type="EMBL" id="MFC5269451.1"/>
    </source>
</evidence>
<feature type="domain" description="Response regulatory" evidence="2">
    <location>
        <begin position="4"/>
        <end position="115"/>
    </location>
</feature>
<name>A0ABW0E8V6_9BACT</name>
<feature type="modified residue" description="4-aspartylphosphate" evidence="1">
    <location>
        <position position="55"/>
    </location>
</feature>
<accession>A0ABW0E8V6</accession>
<dbReference type="PROSITE" id="PS50930">
    <property type="entry name" value="HTH_LYTTR"/>
    <property type="match status" value="1"/>
</dbReference>
<dbReference type="Gene3D" id="2.40.50.1020">
    <property type="entry name" value="LytTr DNA-binding domain"/>
    <property type="match status" value="1"/>
</dbReference>
<protein>
    <submittedName>
        <fullName evidence="4">LytR/AlgR family response regulator transcription factor</fullName>
    </submittedName>
</protein>
<dbReference type="SMART" id="SM00448">
    <property type="entry name" value="REC"/>
    <property type="match status" value="1"/>
</dbReference>
<feature type="domain" description="HTH LytTR-type" evidence="3">
    <location>
        <begin position="132"/>
        <end position="203"/>
    </location>
</feature>
<dbReference type="InterPro" id="IPR011006">
    <property type="entry name" value="CheY-like_superfamily"/>
</dbReference>
<evidence type="ECO:0000256" key="1">
    <source>
        <dbReference type="PROSITE-ProRule" id="PRU00169"/>
    </source>
</evidence>
<reference evidence="5" key="1">
    <citation type="journal article" date="2019" name="Int. J. Syst. Evol. Microbiol.">
        <title>The Global Catalogue of Microorganisms (GCM) 10K type strain sequencing project: providing services to taxonomists for standard genome sequencing and annotation.</title>
        <authorList>
            <consortium name="The Broad Institute Genomics Platform"/>
            <consortium name="The Broad Institute Genome Sequencing Center for Infectious Disease"/>
            <person name="Wu L."/>
            <person name="Ma J."/>
        </authorList>
    </citation>
    <scope>NUCLEOTIDE SEQUENCE [LARGE SCALE GENOMIC DNA]</scope>
    <source>
        <strain evidence="5">KACC 12602</strain>
    </source>
</reference>
<evidence type="ECO:0000259" key="2">
    <source>
        <dbReference type="PROSITE" id="PS50110"/>
    </source>
</evidence>
<sequence length="232" mass="26683">MILKSVAIDDSPYALDIIKLYAEKIPELKLVQTFDDAIAGAEFLKEHPVDILFLDINMPDISGLQLVRALKVKPLVIFTTAYKDYAFEGFELEALDYLLKPIAFERFAKAVQKAVDLYARRQPVKPEDDHYFFVYSEYQAIKINAAEIEYIESLKNYLKIHLVDNSTVLTVMSLKKIVEKLPEGKFLRIHRSYVVPLAKVKSVLNRKVMLTTGKVFPVGDSYFQQVQDWKKS</sequence>
<dbReference type="Gene3D" id="3.40.50.2300">
    <property type="match status" value="1"/>
</dbReference>
<comment type="caution">
    <text evidence="4">The sequence shown here is derived from an EMBL/GenBank/DDBJ whole genome shotgun (WGS) entry which is preliminary data.</text>
</comment>
<gene>
    <name evidence="4" type="ORF">ACFPIB_02440</name>
</gene>